<protein>
    <submittedName>
        <fullName evidence="3">FecR family protein</fullName>
    </submittedName>
</protein>
<dbReference type="Pfam" id="PF16344">
    <property type="entry name" value="FecR_C"/>
    <property type="match status" value="1"/>
</dbReference>
<evidence type="ECO:0000313" key="4">
    <source>
        <dbReference type="Proteomes" id="UP000294850"/>
    </source>
</evidence>
<dbReference type="Gene3D" id="3.55.50.30">
    <property type="match status" value="1"/>
</dbReference>
<dbReference type="Proteomes" id="UP000294850">
    <property type="component" value="Unassembled WGS sequence"/>
</dbReference>
<evidence type="ECO:0000259" key="1">
    <source>
        <dbReference type="Pfam" id="PF04773"/>
    </source>
</evidence>
<organism evidence="3 4">
    <name type="scientific">Dyadobacter psychrotolerans</name>
    <dbReference type="NCBI Taxonomy" id="2541721"/>
    <lineage>
        <taxon>Bacteria</taxon>
        <taxon>Pseudomonadati</taxon>
        <taxon>Bacteroidota</taxon>
        <taxon>Cytophagia</taxon>
        <taxon>Cytophagales</taxon>
        <taxon>Spirosomataceae</taxon>
        <taxon>Dyadobacter</taxon>
    </lineage>
</organism>
<comment type="caution">
    <text evidence="3">The sequence shown here is derived from an EMBL/GenBank/DDBJ whole genome shotgun (WGS) entry which is preliminary data.</text>
</comment>
<dbReference type="PIRSF" id="PIRSF018266">
    <property type="entry name" value="FecR"/>
    <property type="match status" value="1"/>
</dbReference>
<dbReference type="InterPro" id="IPR032508">
    <property type="entry name" value="FecR_C"/>
</dbReference>
<dbReference type="OrthoDB" id="645173at2"/>
<accession>A0A4R5DCM4</accession>
<reference evidence="3 4" key="1">
    <citation type="submission" date="2019-03" db="EMBL/GenBank/DDBJ databases">
        <title>Dyadobacter AR-3-6 sp. nov., isolated from arctic soil.</title>
        <authorList>
            <person name="Chaudhary D.K."/>
        </authorList>
    </citation>
    <scope>NUCLEOTIDE SEQUENCE [LARGE SCALE GENOMIC DNA]</scope>
    <source>
        <strain evidence="3 4">AR-3-6</strain>
    </source>
</reference>
<feature type="domain" description="FecR protein" evidence="1">
    <location>
        <begin position="173"/>
        <end position="257"/>
    </location>
</feature>
<proteinExistence type="predicted"/>
<sequence length="380" mass="43164">MRSDAYLGHTHTADHSKTLMQDFNHYKLEDFLADSDFCHWVLSPERQRSYSKWSILKEQNPAAGLVMDQAAQLIRYAQTSAAELPQYQVSQQINRILKDARALEPVMALPIVKPLIPWKKLLIAASVLVSAALGWMLYLQNRAFTNQSVYHAYVDDKKQTLLEVVNLAEDLKTFELPDKSKITLYPSSRLSYEKAFGENGNREVYLEGKAFFLVKKDQTHPFLVFANGLLTRVVGTSFHVETTAEGASVKVKTGKVEVIPVEDKNKKELLLLTPNQQAYFSSKENTLQKSIVEQPLAIENKVSKTDFEFINQPMSEVFEKLRRIYGIDIMYDEAVLKDCYVDVTLSNETFFTKLDILCKTIGATYQNADGRITVTSQGCH</sequence>
<gene>
    <name evidence="3" type="ORF">E0F88_30245</name>
</gene>
<dbReference type="GO" id="GO:0016989">
    <property type="term" value="F:sigma factor antagonist activity"/>
    <property type="evidence" value="ECO:0007669"/>
    <property type="project" value="TreeGrafter"/>
</dbReference>
<dbReference type="Pfam" id="PF04773">
    <property type="entry name" value="FecR"/>
    <property type="match status" value="1"/>
</dbReference>
<evidence type="ECO:0000259" key="2">
    <source>
        <dbReference type="Pfam" id="PF16344"/>
    </source>
</evidence>
<dbReference type="InterPro" id="IPR006860">
    <property type="entry name" value="FecR"/>
</dbReference>
<dbReference type="EMBL" id="SMFL01000019">
    <property type="protein sequence ID" value="TDE09571.1"/>
    <property type="molecule type" value="Genomic_DNA"/>
</dbReference>
<name>A0A4R5DCM4_9BACT</name>
<dbReference type="PANTHER" id="PTHR30273:SF2">
    <property type="entry name" value="PROTEIN FECR"/>
    <property type="match status" value="1"/>
</dbReference>
<keyword evidence="4" id="KW-1185">Reference proteome</keyword>
<dbReference type="AlphaFoldDB" id="A0A4R5DCM4"/>
<dbReference type="RefSeq" id="WP_131962075.1">
    <property type="nucleotide sequence ID" value="NZ_SMFL01000019.1"/>
</dbReference>
<dbReference type="PANTHER" id="PTHR30273">
    <property type="entry name" value="PERIPLASMIC SIGNAL SENSOR AND SIGMA FACTOR ACTIVATOR FECR-RELATED"/>
    <property type="match status" value="1"/>
</dbReference>
<evidence type="ECO:0000313" key="3">
    <source>
        <dbReference type="EMBL" id="TDE09571.1"/>
    </source>
</evidence>
<dbReference type="Gene3D" id="2.60.120.1440">
    <property type="match status" value="1"/>
</dbReference>
<dbReference type="InterPro" id="IPR012373">
    <property type="entry name" value="Ferrdict_sens_TM"/>
</dbReference>
<feature type="domain" description="Protein FecR C-terminal" evidence="2">
    <location>
        <begin position="307"/>
        <end position="374"/>
    </location>
</feature>